<comment type="similarity">
    <text evidence="1">Belongs to the beclin family.</text>
</comment>
<evidence type="ECO:0000256" key="2">
    <source>
        <dbReference type="ARBA" id="ARBA00023054"/>
    </source>
</evidence>
<accession>A0A8T2TU48</accession>
<gene>
    <name evidence="7" type="ORF">KP509_11G032300</name>
</gene>
<feature type="domain" description="Atg6/beclin coiled-coil" evidence="6">
    <location>
        <begin position="200"/>
        <end position="328"/>
    </location>
</feature>
<comment type="caution">
    <text evidence="7">The sequence shown here is derived from an EMBL/GenBank/DDBJ whole genome shotgun (WGS) entry which is preliminary data.</text>
</comment>
<evidence type="ECO:0000313" key="7">
    <source>
        <dbReference type="EMBL" id="KAH7424935.1"/>
    </source>
</evidence>
<feature type="coiled-coil region" evidence="3">
    <location>
        <begin position="210"/>
        <end position="285"/>
    </location>
</feature>
<dbReference type="Proteomes" id="UP000825935">
    <property type="component" value="Chromosome 11"/>
</dbReference>
<keyword evidence="2 3" id="KW-0175">Coiled coil</keyword>
<dbReference type="OMA" id="EWDVYKA"/>
<dbReference type="GO" id="GO:0000423">
    <property type="term" value="P:mitophagy"/>
    <property type="evidence" value="ECO:0007669"/>
    <property type="project" value="TreeGrafter"/>
</dbReference>
<dbReference type="EMBL" id="CM035416">
    <property type="protein sequence ID" value="KAH7424933.1"/>
    <property type="molecule type" value="Genomic_DNA"/>
</dbReference>
<dbReference type="AlphaFoldDB" id="A0A8T2TU48"/>
<dbReference type="InterPro" id="IPR038274">
    <property type="entry name" value="Atg6/Beclin_C_sf"/>
</dbReference>
<dbReference type="EMBL" id="CM035416">
    <property type="protein sequence ID" value="KAH7424934.1"/>
    <property type="molecule type" value="Genomic_DNA"/>
</dbReference>
<dbReference type="InterPro" id="IPR041691">
    <property type="entry name" value="Atg6/beclin_CC"/>
</dbReference>
<protein>
    <recommendedName>
        <fullName evidence="9">Beclin-1-like protein</fullName>
    </recommendedName>
</protein>
<dbReference type="GO" id="GO:0034272">
    <property type="term" value="C:phosphatidylinositol 3-kinase complex, class III, type II"/>
    <property type="evidence" value="ECO:0007669"/>
    <property type="project" value="TreeGrafter"/>
</dbReference>
<evidence type="ECO:0000256" key="1">
    <source>
        <dbReference type="ARBA" id="ARBA00005965"/>
    </source>
</evidence>
<dbReference type="Gene3D" id="1.10.418.40">
    <property type="entry name" value="Autophagy protein 6/Beclin 1"/>
    <property type="match status" value="1"/>
</dbReference>
<dbReference type="GO" id="GO:0000045">
    <property type="term" value="P:autophagosome assembly"/>
    <property type="evidence" value="ECO:0007669"/>
    <property type="project" value="TreeGrafter"/>
</dbReference>
<evidence type="ECO:0000256" key="4">
    <source>
        <dbReference type="SAM" id="MobiDB-lite"/>
    </source>
</evidence>
<name>A0A8T2TU48_CERRI</name>
<evidence type="ECO:0000259" key="6">
    <source>
        <dbReference type="Pfam" id="PF17675"/>
    </source>
</evidence>
<dbReference type="GO" id="GO:0030674">
    <property type="term" value="F:protein-macromolecule adaptor activity"/>
    <property type="evidence" value="ECO:0007669"/>
    <property type="project" value="TreeGrafter"/>
</dbReference>
<dbReference type="PANTHER" id="PTHR12768:SF4">
    <property type="entry name" value="BECLIN-1"/>
    <property type="match status" value="1"/>
</dbReference>
<feature type="domain" description="Atg6 BARA" evidence="5">
    <location>
        <begin position="331"/>
        <end position="503"/>
    </location>
</feature>
<dbReference type="Pfam" id="PF04111">
    <property type="entry name" value="APG6"/>
    <property type="match status" value="1"/>
</dbReference>
<feature type="region of interest" description="Disordered" evidence="4">
    <location>
        <begin position="513"/>
        <end position="540"/>
    </location>
</feature>
<evidence type="ECO:0008006" key="9">
    <source>
        <dbReference type="Google" id="ProtNLM"/>
    </source>
</evidence>
<sequence>MKAAASGGPPGSRGFVVDPSLPRWVCQICKNTLCIVGAESMAERSHDPSSRSSASSERMDQSFVLLQRQRGRNSSNIQRSAVSNTLHPGFPPPCPRPPLNATTPGMGTQGISHHQPNISEGTESSIARTLDESFVVLPSAAASMYRWESTAENMSGHHPSFLPMGSYISQQPRNAAFNASIHVLTRVFDIASSQTQVEQPLCLECMRTLCEELEKEVGDTMQDIKAYEANISALEKEQNNVLSEEEFLKEKQKIEEEERRIEAALEVVEQQNEEVLIQLKELEMKSKQFHELEERFWHEFNDFKLQQTTHQEEADAVKAKIEVSEAQLDMLKHTNVLNEAFYITAEGVFGTINNFRLGRLNDVPVEWEEINAAWGQACLLLFTMAQYCRLNFTYRIIPMGSYPRIADSKNTYELFGPVNLFWSTRYDKAMTLFLACIKEFADFANAKDRAANLPPDKCFQLPYKIENDKVGGFTITQSFNRHEKWTKALKWMLCDLKWELYWLIGNTTFQPSTSSAISPTHGRVRSSTDNKGPSRMQSAS</sequence>
<reference evidence="7" key="1">
    <citation type="submission" date="2021-08" db="EMBL/GenBank/DDBJ databases">
        <title>WGS assembly of Ceratopteris richardii.</title>
        <authorList>
            <person name="Marchant D.B."/>
            <person name="Chen G."/>
            <person name="Jenkins J."/>
            <person name="Shu S."/>
            <person name="Leebens-Mack J."/>
            <person name="Grimwood J."/>
            <person name="Schmutz J."/>
            <person name="Soltis P."/>
            <person name="Soltis D."/>
            <person name="Chen Z.-H."/>
        </authorList>
    </citation>
    <scope>NUCLEOTIDE SEQUENCE</scope>
    <source>
        <strain evidence="7">Whitten #5841</strain>
        <tissue evidence="7">Leaf</tissue>
    </source>
</reference>
<dbReference type="InterPro" id="IPR040455">
    <property type="entry name" value="Atg6_BARA"/>
</dbReference>
<evidence type="ECO:0000313" key="8">
    <source>
        <dbReference type="Proteomes" id="UP000825935"/>
    </source>
</evidence>
<evidence type="ECO:0000256" key="3">
    <source>
        <dbReference type="SAM" id="Coils"/>
    </source>
</evidence>
<dbReference type="GO" id="GO:0043548">
    <property type="term" value="F:phosphatidylinositol 3-kinase binding"/>
    <property type="evidence" value="ECO:0007669"/>
    <property type="project" value="TreeGrafter"/>
</dbReference>
<organism evidence="7 8">
    <name type="scientific">Ceratopteris richardii</name>
    <name type="common">Triangle waterfern</name>
    <dbReference type="NCBI Taxonomy" id="49495"/>
    <lineage>
        <taxon>Eukaryota</taxon>
        <taxon>Viridiplantae</taxon>
        <taxon>Streptophyta</taxon>
        <taxon>Embryophyta</taxon>
        <taxon>Tracheophyta</taxon>
        <taxon>Polypodiopsida</taxon>
        <taxon>Polypodiidae</taxon>
        <taxon>Polypodiales</taxon>
        <taxon>Pteridineae</taxon>
        <taxon>Pteridaceae</taxon>
        <taxon>Parkerioideae</taxon>
        <taxon>Ceratopteris</taxon>
    </lineage>
</organism>
<dbReference type="OrthoDB" id="20368at2759"/>
<dbReference type="Pfam" id="PF17675">
    <property type="entry name" value="APG6_N"/>
    <property type="match status" value="1"/>
</dbReference>
<dbReference type="GO" id="GO:0006995">
    <property type="term" value="P:cellular response to nitrogen starvation"/>
    <property type="evidence" value="ECO:0007669"/>
    <property type="project" value="TreeGrafter"/>
</dbReference>
<dbReference type="GO" id="GO:0000407">
    <property type="term" value="C:phagophore assembly site"/>
    <property type="evidence" value="ECO:0007669"/>
    <property type="project" value="TreeGrafter"/>
</dbReference>
<feature type="region of interest" description="Disordered" evidence="4">
    <location>
        <begin position="40"/>
        <end position="59"/>
    </location>
</feature>
<evidence type="ECO:0000259" key="5">
    <source>
        <dbReference type="Pfam" id="PF04111"/>
    </source>
</evidence>
<keyword evidence="8" id="KW-1185">Reference proteome</keyword>
<feature type="compositionally biased region" description="Polar residues" evidence="4">
    <location>
        <begin position="525"/>
        <end position="540"/>
    </location>
</feature>
<dbReference type="InterPro" id="IPR007243">
    <property type="entry name" value="Atg6/Beclin"/>
</dbReference>
<dbReference type="GO" id="GO:0045324">
    <property type="term" value="P:late endosome to vacuole transport"/>
    <property type="evidence" value="ECO:0007669"/>
    <property type="project" value="TreeGrafter"/>
</dbReference>
<dbReference type="EMBL" id="CM035416">
    <property type="protein sequence ID" value="KAH7424935.1"/>
    <property type="molecule type" value="Genomic_DNA"/>
</dbReference>
<dbReference type="PANTHER" id="PTHR12768">
    <property type="entry name" value="BECLIN 1"/>
    <property type="match status" value="1"/>
</dbReference>
<dbReference type="GO" id="GO:0034271">
    <property type="term" value="C:phosphatidylinositol 3-kinase complex, class III, type I"/>
    <property type="evidence" value="ECO:0007669"/>
    <property type="project" value="TreeGrafter"/>
</dbReference>
<proteinExistence type="inferred from homology"/>
<dbReference type="FunFam" id="1.10.418.40:FF:000002">
    <property type="entry name" value="Beclin 1 protein"/>
    <property type="match status" value="1"/>
</dbReference>